<dbReference type="EMBL" id="JARBJD010000211">
    <property type="protein sequence ID" value="KAK2947060.1"/>
    <property type="molecule type" value="Genomic_DNA"/>
</dbReference>
<reference evidence="1 2" key="1">
    <citation type="journal article" date="2022" name="bioRxiv">
        <title>Genomics of Preaxostyla Flagellates Illuminates Evolutionary Transitions and the Path Towards Mitochondrial Loss.</title>
        <authorList>
            <person name="Novak L.V.F."/>
            <person name="Treitli S.C."/>
            <person name="Pyrih J."/>
            <person name="Halakuc P."/>
            <person name="Pipaliya S.V."/>
            <person name="Vacek V."/>
            <person name="Brzon O."/>
            <person name="Soukal P."/>
            <person name="Eme L."/>
            <person name="Dacks J.B."/>
            <person name="Karnkowska A."/>
            <person name="Elias M."/>
            <person name="Hampl V."/>
        </authorList>
    </citation>
    <scope>NUCLEOTIDE SEQUENCE [LARGE SCALE GENOMIC DNA]</scope>
    <source>
        <strain evidence="1">NAU3</strain>
        <tissue evidence="1">Gut</tissue>
    </source>
</reference>
<name>A0ABQ9X5M5_9EUKA</name>
<protein>
    <submittedName>
        <fullName evidence="1">Uncharacterized protein</fullName>
    </submittedName>
</protein>
<proteinExistence type="predicted"/>
<organism evidence="1 2">
    <name type="scientific">Blattamonas nauphoetae</name>
    <dbReference type="NCBI Taxonomy" id="2049346"/>
    <lineage>
        <taxon>Eukaryota</taxon>
        <taxon>Metamonada</taxon>
        <taxon>Preaxostyla</taxon>
        <taxon>Oxymonadida</taxon>
        <taxon>Blattamonas</taxon>
    </lineage>
</organism>
<keyword evidence="2" id="KW-1185">Reference proteome</keyword>
<evidence type="ECO:0000313" key="1">
    <source>
        <dbReference type="EMBL" id="KAK2947060.1"/>
    </source>
</evidence>
<evidence type="ECO:0000313" key="2">
    <source>
        <dbReference type="Proteomes" id="UP001281761"/>
    </source>
</evidence>
<accession>A0ABQ9X5M5</accession>
<comment type="caution">
    <text evidence="1">The sequence shown here is derived from an EMBL/GenBank/DDBJ whole genome shotgun (WGS) entry which is preliminary data.</text>
</comment>
<dbReference type="Proteomes" id="UP001281761">
    <property type="component" value="Unassembled WGS sequence"/>
</dbReference>
<sequence>MTKSPVESLAITATCVPPVFTRTDPSTIRTVDQASPLFISLVEFVKAGNTLDDASTSNACAVLRSMISDSLSPLSDKPVLFDLVPQSPRSCSGFAESMIVLLTCPSTNLVLSSLSLLREVVRCHYSDDCLSLIETGFFARLPQSFFLQNLHLMAQPRLFAVDVVYRCAMCLLPINVQFITRTRNLSIASVRRITFQKLVQPLQPFLEYVCSNRHTIGDCEDSRPFMKLLGIKIRVAHCFEAMTAFVLSSSVPVAFADTFVNCRSEQAFTLLLNLFESVEEWKNEDAAVQKRGERILTRLCEEGVWDDVEVHTTARGRQEGAGDITFF</sequence>
<gene>
    <name evidence="1" type="ORF">BLNAU_17983</name>
</gene>